<evidence type="ECO:0000256" key="2">
    <source>
        <dbReference type="ARBA" id="ARBA00004613"/>
    </source>
</evidence>
<dbReference type="GO" id="GO:0004181">
    <property type="term" value="F:metallocarboxypeptidase activity"/>
    <property type="evidence" value="ECO:0007669"/>
    <property type="project" value="InterPro"/>
</dbReference>
<evidence type="ECO:0000256" key="7">
    <source>
        <dbReference type="ARBA" id="ARBA00022723"/>
    </source>
</evidence>
<organism evidence="19 20">
    <name type="scientific">Papiliotrema laurentii</name>
    <name type="common">Cryptococcus laurentii</name>
    <dbReference type="NCBI Taxonomy" id="5418"/>
    <lineage>
        <taxon>Eukaryota</taxon>
        <taxon>Fungi</taxon>
        <taxon>Dikarya</taxon>
        <taxon>Basidiomycota</taxon>
        <taxon>Agaricomycotina</taxon>
        <taxon>Tremellomycetes</taxon>
        <taxon>Tremellales</taxon>
        <taxon>Rhynchogastremaceae</taxon>
        <taxon>Papiliotrema</taxon>
    </lineage>
</organism>
<keyword evidence="8 17" id="KW-0732">Signal</keyword>
<gene>
    <name evidence="19" type="ORF">DB88DRAFT_492147</name>
</gene>
<accession>A0AAD9FPI5</accession>
<evidence type="ECO:0000256" key="12">
    <source>
        <dbReference type="ARBA" id="ARBA00023157"/>
    </source>
</evidence>
<dbReference type="SMART" id="SM00631">
    <property type="entry name" value="Zn_pept"/>
    <property type="match status" value="1"/>
</dbReference>
<evidence type="ECO:0000256" key="5">
    <source>
        <dbReference type="ARBA" id="ARBA00022645"/>
    </source>
</evidence>
<evidence type="ECO:0000259" key="18">
    <source>
        <dbReference type="PROSITE" id="PS52035"/>
    </source>
</evidence>
<evidence type="ECO:0000256" key="15">
    <source>
        <dbReference type="ARBA" id="ARBA00026213"/>
    </source>
</evidence>
<sequence length="468" mass="52024">MRYTWLAVAAMAGVAMGELTQLPVDVKINADFGNYDGHQVWRLDWTHLSHDEQEGIIDAMELLNLDIWRKTPTTLDVHLEPSILPLLSRFIPPHLSFQPFIHDLGPLTSVKASMSASSSWDVGSLDSSFHDGYHTLDDIITFGDALAAGFDGLDGLHVESFVLNQTTEEGRDIRGWKAWIEPESSAVAGKKGRKGRKDAEQEDDVELEFVVQSGQHAREWVGPSAALYWFHSLLVAASRDPESHEAQLLRSFTFTVIPTINPDGYVYSHEHSRLWRKNRQDTGSPICRGIDLNSNWGYRWRKAKASPCSDAYSGDHAIQAYEVSAMADFLALTNSSRPGKTRRVKAFVDLHSYGQLFMFPFAYSCDDFPADAEMLMEAGLGVAKAMRQGHGEGYQAGQACDLTYRAPGDAIDHAYGLVDARWSYSAELRDTGTYGFLLPPSLIRPAAEEITAGLVYLAKFIYLAEVNP</sequence>
<dbReference type="InterPro" id="IPR000834">
    <property type="entry name" value="Peptidase_M14"/>
</dbReference>
<reference evidence="19" key="1">
    <citation type="submission" date="2023-02" db="EMBL/GenBank/DDBJ databases">
        <title>Identification and recombinant expression of a fungal hydrolase from Papiliotrema laurentii that hydrolyzes apple cutin and clears colloidal polyester polyurethane.</title>
        <authorList>
            <consortium name="DOE Joint Genome Institute"/>
            <person name="Roman V.A."/>
            <person name="Bojanowski C."/>
            <person name="Crable B.R."/>
            <person name="Wagner D.N."/>
            <person name="Hung C.S."/>
            <person name="Nadeau L.J."/>
            <person name="Schratz L."/>
            <person name="Haridas S."/>
            <person name="Pangilinan J."/>
            <person name="Lipzen A."/>
            <person name="Na H."/>
            <person name="Yan M."/>
            <person name="Ng V."/>
            <person name="Grigoriev I.V."/>
            <person name="Spatafora J.W."/>
            <person name="Barlow D."/>
            <person name="Biffinger J."/>
            <person name="Kelley-Loughnane N."/>
            <person name="Varaljay V.A."/>
            <person name="Crookes-Goodson W.J."/>
        </authorList>
    </citation>
    <scope>NUCLEOTIDE SEQUENCE</scope>
    <source>
        <strain evidence="19">5307AH</strain>
    </source>
</reference>
<evidence type="ECO:0000313" key="20">
    <source>
        <dbReference type="Proteomes" id="UP001182556"/>
    </source>
</evidence>
<evidence type="ECO:0000256" key="10">
    <source>
        <dbReference type="ARBA" id="ARBA00022833"/>
    </source>
</evidence>
<dbReference type="Gene3D" id="3.40.630.10">
    <property type="entry name" value="Zn peptidases"/>
    <property type="match status" value="1"/>
</dbReference>
<keyword evidence="9" id="KW-0378">Hydrolase</keyword>
<comment type="cofactor">
    <cofactor evidence="1">
        <name>Zn(2+)</name>
        <dbReference type="ChEBI" id="CHEBI:29105"/>
    </cofactor>
</comment>
<dbReference type="GO" id="GO:0008270">
    <property type="term" value="F:zinc ion binding"/>
    <property type="evidence" value="ECO:0007669"/>
    <property type="project" value="InterPro"/>
</dbReference>
<keyword evidence="6" id="KW-0645">Protease</keyword>
<protein>
    <recommendedName>
        <fullName evidence="14">Inactive metallocarboxypeptidase ECM14</fullName>
    </recommendedName>
    <alternativeName>
        <fullName evidence="15">Inactive metallocarboxypeptidase ecm14</fullName>
    </alternativeName>
</protein>
<comment type="subcellular location">
    <subcellularLocation>
        <location evidence="2">Secreted</location>
    </subcellularLocation>
</comment>
<keyword evidence="11" id="KW-0482">Metalloprotease</keyword>
<feature type="active site" description="Proton donor/acceptor" evidence="16">
    <location>
        <position position="427"/>
    </location>
</feature>
<dbReference type="SUPFAM" id="SSF53187">
    <property type="entry name" value="Zn-dependent exopeptidases"/>
    <property type="match status" value="1"/>
</dbReference>
<feature type="domain" description="Peptidase M14" evidence="18">
    <location>
        <begin position="132"/>
        <end position="461"/>
    </location>
</feature>
<evidence type="ECO:0000256" key="1">
    <source>
        <dbReference type="ARBA" id="ARBA00001947"/>
    </source>
</evidence>
<comment type="function">
    <text evidence="13">Inactive carboxypeptidase that may play a role in cell wall organization and biogenesis.</text>
</comment>
<dbReference type="GO" id="GO:0006508">
    <property type="term" value="P:proteolysis"/>
    <property type="evidence" value="ECO:0007669"/>
    <property type="project" value="UniProtKB-KW"/>
</dbReference>
<dbReference type="EMBL" id="JAODAN010000006">
    <property type="protein sequence ID" value="KAK1923711.1"/>
    <property type="molecule type" value="Genomic_DNA"/>
</dbReference>
<keyword evidence="7" id="KW-0479">Metal-binding</keyword>
<keyword evidence="12" id="KW-1015">Disulfide bond</keyword>
<dbReference type="CDD" id="cd03860">
    <property type="entry name" value="M14_CP_A-B_like"/>
    <property type="match status" value="1"/>
</dbReference>
<evidence type="ECO:0000256" key="14">
    <source>
        <dbReference type="ARBA" id="ARBA00026187"/>
    </source>
</evidence>
<dbReference type="PANTHER" id="PTHR11705:SF147">
    <property type="entry name" value="INACTIVE METALLOCARBOXYPEPTIDASE ECM14"/>
    <property type="match status" value="1"/>
</dbReference>
<feature type="chain" id="PRO_5041925745" description="Inactive metallocarboxypeptidase ECM14" evidence="17">
    <location>
        <begin position="18"/>
        <end position="468"/>
    </location>
</feature>
<evidence type="ECO:0000313" key="19">
    <source>
        <dbReference type="EMBL" id="KAK1923711.1"/>
    </source>
</evidence>
<dbReference type="PANTHER" id="PTHR11705">
    <property type="entry name" value="PROTEASE FAMILY M14 CARBOXYPEPTIDASE A,B"/>
    <property type="match status" value="1"/>
</dbReference>
<keyword evidence="5" id="KW-0121">Carboxypeptidase</keyword>
<feature type="signal peptide" evidence="17">
    <location>
        <begin position="1"/>
        <end position="17"/>
    </location>
</feature>
<name>A0AAD9FPI5_PAPLA</name>
<evidence type="ECO:0000256" key="4">
    <source>
        <dbReference type="ARBA" id="ARBA00022525"/>
    </source>
</evidence>
<keyword evidence="20" id="KW-1185">Reference proteome</keyword>
<evidence type="ECO:0000256" key="11">
    <source>
        <dbReference type="ARBA" id="ARBA00023049"/>
    </source>
</evidence>
<dbReference type="GO" id="GO:0005615">
    <property type="term" value="C:extracellular space"/>
    <property type="evidence" value="ECO:0007669"/>
    <property type="project" value="TreeGrafter"/>
</dbReference>
<dbReference type="Pfam" id="PF00246">
    <property type="entry name" value="Peptidase_M14"/>
    <property type="match status" value="1"/>
</dbReference>
<evidence type="ECO:0000256" key="13">
    <source>
        <dbReference type="ARBA" id="ARBA00025210"/>
    </source>
</evidence>
<proteinExistence type="inferred from homology"/>
<evidence type="ECO:0000256" key="17">
    <source>
        <dbReference type="SAM" id="SignalP"/>
    </source>
</evidence>
<evidence type="ECO:0000256" key="9">
    <source>
        <dbReference type="ARBA" id="ARBA00022801"/>
    </source>
</evidence>
<dbReference type="AlphaFoldDB" id="A0AAD9FPI5"/>
<keyword evidence="4" id="KW-0964">Secreted</keyword>
<dbReference type="PROSITE" id="PS52035">
    <property type="entry name" value="PEPTIDASE_M14"/>
    <property type="match status" value="1"/>
</dbReference>
<comment type="similarity">
    <text evidence="3 16">Belongs to the peptidase M14 family.</text>
</comment>
<evidence type="ECO:0000256" key="3">
    <source>
        <dbReference type="ARBA" id="ARBA00005988"/>
    </source>
</evidence>
<keyword evidence="10" id="KW-0862">Zinc</keyword>
<evidence type="ECO:0000256" key="8">
    <source>
        <dbReference type="ARBA" id="ARBA00022729"/>
    </source>
</evidence>
<dbReference type="Proteomes" id="UP001182556">
    <property type="component" value="Unassembled WGS sequence"/>
</dbReference>
<dbReference type="FunFam" id="3.40.630.10:FF:000084">
    <property type="entry name" value="Carboxypeptidase B2"/>
    <property type="match status" value="1"/>
</dbReference>
<evidence type="ECO:0000256" key="16">
    <source>
        <dbReference type="PROSITE-ProRule" id="PRU01379"/>
    </source>
</evidence>
<evidence type="ECO:0000256" key="6">
    <source>
        <dbReference type="ARBA" id="ARBA00022670"/>
    </source>
</evidence>
<comment type="caution">
    <text evidence="19">The sequence shown here is derived from an EMBL/GenBank/DDBJ whole genome shotgun (WGS) entry which is preliminary data.</text>
</comment>